<dbReference type="InterPro" id="IPR014284">
    <property type="entry name" value="RNA_pol_sigma-70_dom"/>
</dbReference>
<evidence type="ECO:0000256" key="2">
    <source>
        <dbReference type="ARBA" id="ARBA00023015"/>
    </source>
</evidence>
<evidence type="ECO:0000259" key="5">
    <source>
        <dbReference type="Pfam" id="PF04542"/>
    </source>
</evidence>
<dbReference type="PANTHER" id="PTHR43133:SF51">
    <property type="entry name" value="RNA POLYMERASE SIGMA FACTOR"/>
    <property type="match status" value="1"/>
</dbReference>
<sequence length="179" mass="20065">MESSTEHSREFVRLLTGHQEALRSLILALVPNVSDVRDVLQEVNVVLWEKRESFEIGSNFGAWAATVARYKVMNYRKRMKREGWLVFSDDVVELLADGSGERQSALFEAKRGALAQCLEKVSPGNRDLLMTRYGGAQSIESLAAETGRSAPVLRVTLHRVRAMLRKCVSDRLQMEGQAG</sequence>
<dbReference type="Gene3D" id="1.10.10.10">
    <property type="entry name" value="Winged helix-like DNA-binding domain superfamily/Winged helix DNA-binding domain"/>
    <property type="match status" value="1"/>
</dbReference>
<accession>A0A6B3LCQ4</accession>
<dbReference type="GO" id="GO:0006352">
    <property type="term" value="P:DNA-templated transcription initiation"/>
    <property type="evidence" value="ECO:0007669"/>
    <property type="project" value="InterPro"/>
</dbReference>
<comment type="similarity">
    <text evidence="1">Belongs to the sigma-70 factor family. ECF subfamily.</text>
</comment>
<dbReference type="EMBL" id="CP066776">
    <property type="protein sequence ID" value="QQL44667.1"/>
    <property type="molecule type" value="Genomic_DNA"/>
</dbReference>
<organism evidence="6 7">
    <name type="scientific">Sulfuriroseicoccus oceanibius</name>
    <dbReference type="NCBI Taxonomy" id="2707525"/>
    <lineage>
        <taxon>Bacteria</taxon>
        <taxon>Pseudomonadati</taxon>
        <taxon>Verrucomicrobiota</taxon>
        <taxon>Verrucomicrobiia</taxon>
        <taxon>Verrucomicrobiales</taxon>
        <taxon>Verrucomicrobiaceae</taxon>
        <taxon>Sulfuriroseicoccus</taxon>
    </lineage>
</organism>
<keyword evidence="4" id="KW-0804">Transcription</keyword>
<proteinExistence type="inferred from homology"/>
<dbReference type="SUPFAM" id="SSF88659">
    <property type="entry name" value="Sigma3 and sigma4 domains of RNA polymerase sigma factors"/>
    <property type="match status" value="1"/>
</dbReference>
<dbReference type="NCBIfam" id="TIGR02937">
    <property type="entry name" value="sigma70-ECF"/>
    <property type="match status" value="1"/>
</dbReference>
<evidence type="ECO:0000313" key="7">
    <source>
        <dbReference type="Proteomes" id="UP000475117"/>
    </source>
</evidence>
<keyword evidence="7" id="KW-1185">Reference proteome</keyword>
<feature type="domain" description="RNA polymerase sigma-70 region 2" evidence="5">
    <location>
        <begin position="16"/>
        <end position="81"/>
    </location>
</feature>
<keyword evidence="3" id="KW-0731">Sigma factor</keyword>
<dbReference type="AlphaFoldDB" id="A0A6B3LCQ4"/>
<name>A0A6B3LCQ4_9BACT</name>
<evidence type="ECO:0000313" key="6">
    <source>
        <dbReference type="EMBL" id="QQL44667.1"/>
    </source>
</evidence>
<dbReference type="InterPro" id="IPR013324">
    <property type="entry name" value="RNA_pol_sigma_r3/r4-like"/>
</dbReference>
<keyword evidence="2" id="KW-0805">Transcription regulation</keyword>
<dbReference type="PANTHER" id="PTHR43133">
    <property type="entry name" value="RNA POLYMERASE ECF-TYPE SIGMA FACTO"/>
    <property type="match status" value="1"/>
</dbReference>
<dbReference type="SUPFAM" id="SSF88946">
    <property type="entry name" value="Sigma2 domain of RNA polymerase sigma factors"/>
    <property type="match status" value="1"/>
</dbReference>
<dbReference type="NCBIfam" id="TIGR02989">
    <property type="entry name" value="Sig-70_gvs1"/>
    <property type="match status" value="1"/>
</dbReference>
<dbReference type="Pfam" id="PF04542">
    <property type="entry name" value="Sigma70_r2"/>
    <property type="match status" value="1"/>
</dbReference>
<dbReference type="Gene3D" id="1.10.1740.10">
    <property type="match status" value="1"/>
</dbReference>
<evidence type="ECO:0000256" key="3">
    <source>
        <dbReference type="ARBA" id="ARBA00023082"/>
    </source>
</evidence>
<evidence type="ECO:0000256" key="1">
    <source>
        <dbReference type="ARBA" id="ARBA00010641"/>
    </source>
</evidence>
<dbReference type="GO" id="GO:0016987">
    <property type="term" value="F:sigma factor activity"/>
    <property type="evidence" value="ECO:0007669"/>
    <property type="project" value="UniProtKB-KW"/>
</dbReference>
<dbReference type="Proteomes" id="UP000475117">
    <property type="component" value="Chromosome"/>
</dbReference>
<dbReference type="RefSeq" id="WP_164364328.1">
    <property type="nucleotide sequence ID" value="NZ_CP066776.1"/>
</dbReference>
<reference evidence="6 7" key="1">
    <citation type="submission" date="2020-12" db="EMBL/GenBank/DDBJ databases">
        <title>Sulforoseuscoccus oceanibium gen. nov., sp. nov., a representative of the phylum Verrucomicrobia with special cytoplasmic membrane, and proposal of Sulforoseuscoccusaceae fam. nov.</title>
        <authorList>
            <person name="Xi F."/>
        </authorList>
    </citation>
    <scope>NUCLEOTIDE SEQUENCE [LARGE SCALE GENOMIC DNA]</scope>
    <source>
        <strain evidence="6 7">T37</strain>
    </source>
</reference>
<evidence type="ECO:0000256" key="4">
    <source>
        <dbReference type="ARBA" id="ARBA00023163"/>
    </source>
</evidence>
<dbReference type="InterPro" id="IPR013325">
    <property type="entry name" value="RNA_pol_sigma_r2"/>
</dbReference>
<gene>
    <name evidence="6" type="ORF">G3M56_012375</name>
</gene>
<dbReference type="InterPro" id="IPR014331">
    <property type="entry name" value="RNA_pol_sigma70_ECF_RHOBA"/>
</dbReference>
<dbReference type="InterPro" id="IPR036388">
    <property type="entry name" value="WH-like_DNA-bd_sf"/>
</dbReference>
<dbReference type="InterPro" id="IPR039425">
    <property type="entry name" value="RNA_pol_sigma-70-like"/>
</dbReference>
<dbReference type="InterPro" id="IPR007627">
    <property type="entry name" value="RNA_pol_sigma70_r2"/>
</dbReference>
<protein>
    <submittedName>
        <fullName evidence="6">Sigma-70 family RNA polymerase sigma factor</fullName>
    </submittedName>
</protein>
<dbReference type="KEGG" id="soa:G3M56_012375"/>